<feature type="non-terminal residue" evidence="2">
    <location>
        <position position="1"/>
    </location>
</feature>
<dbReference type="InterPro" id="IPR025668">
    <property type="entry name" value="Tnp_DDE_dom"/>
</dbReference>
<comment type="caution">
    <text evidence="2">The sequence shown here is derived from an EMBL/GenBank/DDBJ whole genome shotgun (WGS) entry which is preliminary data.</text>
</comment>
<gene>
    <name evidence="2" type="ORF">ACFPTR_08660</name>
</gene>
<accession>A0ABW0U7M2</accession>
<name>A0ABW0U7M2_9BACI</name>
<dbReference type="Proteomes" id="UP001596143">
    <property type="component" value="Unassembled WGS sequence"/>
</dbReference>
<evidence type="ECO:0000313" key="2">
    <source>
        <dbReference type="EMBL" id="MFC5628943.1"/>
    </source>
</evidence>
<evidence type="ECO:0000313" key="3">
    <source>
        <dbReference type="Proteomes" id="UP001596143"/>
    </source>
</evidence>
<sequence length="61" mass="7141">TLCFPEAQKGMQIETIRTRVIKVASKLVKSGRSLYFKLSSSFVYQDFFWKVLQRIQQLKLG</sequence>
<organism evidence="2 3">
    <name type="scientific">Aliibacillus thermotolerans</name>
    <dbReference type="NCBI Taxonomy" id="1834418"/>
    <lineage>
        <taxon>Bacteria</taxon>
        <taxon>Bacillati</taxon>
        <taxon>Bacillota</taxon>
        <taxon>Bacilli</taxon>
        <taxon>Bacillales</taxon>
        <taxon>Bacillaceae</taxon>
        <taxon>Aliibacillus</taxon>
    </lineage>
</organism>
<dbReference type="RefSeq" id="WP_377902089.1">
    <property type="nucleotide sequence ID" value="NZ_JBHSPF010000041.1"/>
</dbReference>
<keyword evidence="3" id="KW-1185">Reference proteome</keyword>
<dbReference type="EMBL" id="JBHSPF010000041">
    <property type="protein sequence ID" value="MFC5628943.1"/>
    <property type="molecule type" value="Genomic_DNA"/>
</dbReference>
<proteinExistence type="predicted"/>
<protein>
    <submittedName>
        <fullName evidence="2">Transposase</fullName>
    </submittedName>
</protein>
<feature type="domain" description="Transposase DDE" evidence="1">
    <location>
        <begin position="2"/>
        <end position="59"/>
    </location>
</feature>
<evidence type="ECO:0000259" key="1">
    <source>
        <dbReference type="Pfam" id="PF13701"/>
    </source>
</evidence>
<dbReference type="Pfam" id="PF13701">
    <property type="entry name" value="DDE_Tnp_1_4"/>
    <property type="match status" value="1"/>
</dbReference>
<reference evidence="3" key="1">
    <citation type="journal article" date="2019" name="Int. J. Syst. Evol. Microbiol.">
        <title>The Global Catalogue of Microorganisms (GCM) 10K type strain sequencing project: providing services to taxonomists for standard genome sequencing and annotation.</title>
        <authorList>
            <consortium name="The Broad Institute Genomics Platform"/>
            <consortium name="The Broad Institute Genome Sequencing Center for Infectious Disease"/>
            <person name="Wu L."/>
            <person name="Ma J."/>
        </authorList>
    </citation>
    <scope>NUCLEOTIDE SEQUENCE [LARGE SCALE GENOMIC DNA]</scope>
    <source>
        <strain evidence="3">CGMCC 1.15790</strain>
    </source>
</reference>